<reference evidence="2 3" key="1">
    <citation type="journal article" date="2018" name="MBio">
        <title>Comparative Genomics Reveals the Core Gene Toolbox for the Fungus-Insect Symbiosis.</title>
        <authorList>
            <person name="Wang Y."/>
            <person name="Stata M."/>
            <person name="Wang W."/>
            <person name="Stajich J.E."/>
            <person name="White M.M."/>
            <person name="Moncalvo J.M."/>
        </authorList>
    </citation>
    <scope>NUCLEOTIDE SEQUENCE [LARGE SCALE GENOMIC DNA]</scope>
    <source>
        <strain evidence="2 3">SC-DP-2</strain>
    </source>
</reference>
<dbReference type="Proteomes" id="UP000245609">
    <property type="component" value="Unassembled WGS sequence"/>
</dbReference>
<dbReference type="AlphaFoldDB" id="A0A2T9Z6P6"/>
<evidence type="ECO:0000256" key="1">
    <source>
        <dbReference type="SAM" id="SignalP"/>
    </source>
</evidence>
<comment type="caution">
    <text evidence="2">The sequence shown here is derived from an EMBL/GenBank/DDBJ whole genome shotgun (WGS) entry which is preliminary data.</text>
</comment>
<protein>
    <submittedName>
        <fullName evidence="2">Uncharacterized protein</fullName>
    </submittedName>
</protein>
<evidence type="ECO:0000313" key="3">
    <source>
        <dbReference type="Proteomes" id="UP000245609"/>
    </source>
</evidence>
<dbReference type="EMBL" id="MBFS01002150">
    <property type="protein sequence ID" value="PVV00263.1"/>
    <property type="molecule type" value="Genomic_DNA"/>
</dbReference>
<sequence length="501" mass="52454">MVSYTTLSILFASSFLFSATNAFSLRTPMFGASNGIVFEKRANGQKFDPSPFSKQISTSVTELTPSSSIKCIPNRSDIICSSDQVPITCKDSYFYVTFTPSIDSCIGCGSGPHFSGSLTTGSVDWIGTTTPIDRGAALSINFPNGTIGGNGFISGINPFQTPATYGLDSSKKLSYTYFFAYDEKGVKFGVENIITAELTDLNKAKKIFSAATFYMRATVGSTGSSKLGNIKVFCHPDSPAASSALTVTTIATIIQPTTVVQQNTLTATITVTTTAVTTKPTTVVQPTTVIQSTTVIQPTTVTMTTTAIATKPTTVLESTTVTSTTTLTVPGSPSTCSMSSPQATQCPSSLKIGTIQLDSSSSNKDYGSQDPIQVLCPSKDFTLTADISSNADLFVGLFDASGACSSKGMFELQLGLISGTNKVSNLKKLQTTLTSYNKRDSSVAIKIVSSGGQLTAYSGGKQVISAPFSGLNVNSIIMTPFTGKAVANNVVLTCGGPIKYC</sequence>
<accession>A0A2T9Z6P6</accession>
<feature type="chain" id="PRO_5015531502" evidence="1">
    <location>
        <begin position="23"/>
        <end position="501"/>
    </location>
</feature>
<keyword evidence="3" id="KW-1185">Reference proteome</keyword>
<keyword evidence="1" id="KW-0732">Signal</keyword>
<feature type="signal peptide" evidence="1">
    <location>
        <begin position="1"/>
        <end position="22"/>
    </location>
</feature>
<dbReference type="STRING" id="133381.A0A2T9Z6P6"/>
<proteinExistence type="predicted"/>
<gene>
    <name evidence="2" type="ORF">BB560_005361</name>
</gene>
<name>A0A2T9Z6P6_9FUNG</name>
<evidence type="ECO:0000313" key="2">
    <source>
        <dbReference type="EMBL" id="PVV00263.1"/>
    </source>
</evidence>
<organism evidence="2 3">
    <name type="scientific">Smittium megazygosporum</name>
    <dbReference type="NCBI Taxonomy" id="133381"/>
    <lineage>
        <taxon>Eukaryota</taxon>
        <taxon>Fungi</taxon>
        <taxon>Fungi incertae sedis</taxon>
        <taxon>Zoopagomycota</taxon>
        <taxon>Kickxellomycotina</taxon>
        <taxon>Harpellomycetes</taxon>
        <taxon>Harpellales</taxon>
        <taxon>Legeriomycetaceae</taxon>
        <taxon>Smittium</taxon>
    </lineage>
</organism>